<organism evidence="1 2">
    <name type="scientific">Rikenella microfusus</name>
    <dbReference type="NCBI Taxonomy" id="28139"/>
    <lineage>
        <taxon>Bacteria</taxon>
        <taxon>Pseudomonadati</taxon>
        <taxon>Bacteroidota</taxon>
        <taxon>Bacteroidia</taxon>
        <taxon>Bacteroidales</taxon>
        <taxon>Rikenellaceae</taxon>
        <taxon>Rikenella</taxon>
    </lineage>
</organism>
<keyword evidence="2" id="KW-1185">Reference proteome</keyword>
<dbReference type="AlphaFoldDB" id="A0A379MPS4"/>
<sequence length="122" mass="13711">MRILSLFDGMSCGRMNAGFSWSEIDPDWQNWSMLEYRAALSHPAAERGFGSDFGAMQWADACVLVCPCGRSAHTEAGWMTGAGKPVWVYIPEQQEPELMYKVYDRIVTDITELDALNDEPGR</sequence>
<gene>
    <name evidence="1" type="ORF">NCTC11190_00861</name>
</gene>
<evidence type="ECO:0000313" key="1">
    <source>
        <dbReference type="EMBL" id="SUE33651.1"/>
    </source>
</evidence>
<proteinExistence type="predicted"/>
<name>A0A379MPS4_9BACT</name>
<accession>A0A379MPS4</accession>
<dbReference type="Proteomes" id="UP000255233">
    <property type="component" value="Unassembled WGS sequence"/>
</dbReference>
<protein>
    <submittedName>
        <fullName evidence="1">Uncharacterized protein</fullName>
    </submittedName>
</protein>
<dbReference type="STRING" id="880526.GCA_000427365_00586"/>
<dbReference type="EMBL" id="UGVL01000001">
    <property type="protein sequence ID" value="SUE33651.1"/>
    <property type="molecule type" value="Genomic_DNA"/>
</dbReference>
<evidence type="ECO:0000313" key="2">
    <source>
        <dbReference type="Proteomes" id="UP000255233"/>
    </source>
</evidence>
<dbReference type="OrthoDB" id="1807770at2"/>
<reference evidence="1 2" key="1">
    <citation type="submission" date="2018-06" db="EMBL/GenBank/DDBJ databases">
        <authorList>
            <consortium name="Pathogen Informatics"/>
            <person name="Doyle S."/>
        </authorList>
    </citation>
    <scope>NUCLEOTIDE SEQUENCE [LARGE SCALE GENOMIC DNA]</scope>
    <source>
        <strain evidence="1 2">NCTC11190</strain>
    </source>
</reference>
<dbReference type="RefSeq" id="WP_051214300.1">
    <property type="nucleotide sequence ID" value="NZ_UGVL01000001.1"/>
</dbReference>